<proteinExistence type="inferred from homology"/>
<dbReference type="GO" id="GO:0008483">
    <property type="term" value="F:transaminase activity"/>
    <property type="evidence" value="ECO:0007669"/>
    <property type="project" value="UniProtKB-KW"/>
</dbReference>
<evidence type="ECO:0000256" key="1">
    <source>
        <dbReference type="ARBA" id="ARBA00001933"/>
    </source>
</evidence>
<reference evidence="8" key="2">
    <citation type="submission" date="2021-04" db="EMBL/GenBank/DDBJ databases">
        <authorList>
            <person name="Liu J."/>
        </authorList>
    </citation>
    <scope>NUCLEOTIDE SEQUENCE</scope>
    <source>
        <strain evidence="8">BAD-6</strain>
    </source>
</reference>
<dbReference type="Proteomes" id="UP000675664">
    <property type="component" value="Unassembled WGS sequence"/>
</dbReference>
<evidence type="ECO:0000313" key="9">
    <source>
        <dbReference type="Proteomes" id="UP000675664"/>
    </source>
</evidence>
<comment type="cofactor">
    <cofactor evidence="1 6">
        <name>pyridoxal 5'-phosphate</name>
        <dbReference type="ChEBI" id="CHEBI:597326"/>
    </cofactor>
</comment>
<accession>A0A8J8B1M7</accession>
<feature type="domain" description="Aminotransferase class I/classII large" evidence="7">
    <location>
        <begin position="33"/>
        <end position="384"/>
    </location>
</feature>
<keyword evidence="3 6" id="KW-0032">Aminotransferase</keyword>
<dbReference type="SUPFAM" id="SSF53383">
    <property type="entry name" value="PLP-dependent transferases"/>
    <property type="match status" value="1"/>
</dbReference>
<dbReference type="InterPro" id="IPR050596">
    <property type="entry name" value="AspAT/PAT-like"/>
</dbReference>
<dbReference type="PROSITE" id="PS00105">
    <property type="entry name" value="AA_TRANSFER_CLASS_1"/>
    <property type="match status" value="1"/>
</dbReference>
<dbReference type="InterPro" id="IPR015424">
    <property type="entry name" value="PyrdxlP-dep_Trfase"/>
</dbReference>
<dbReference type="InterPro" id="IPR004838">
    <property type="entry name" value="NHTrfase_class1_PyrdxlP-BS"/>
</dbReference>
<evidence type="ECO:0000256" key="3">
    <source>
        <dbReference type="ARBA" id="ARBA00022576"/>
    </source>
</evidence>
<dbReference type="EC" id="2.6.1.-" evidence="6"/>
<dbReference type="InterPro" id="IPR015422">
    <property type="entry name" value="PyrdxlP-dep_Trfase_small"/>
</dbReference>
<keyword evidence="5" id="KW-0663">Pyridoxal phosphate</keyword>
<dbReference type="Gene3D" id="3.40.640.10">
    <property type="entry name" value="Type I PLP-dependent aspartate aminotransferase-like (Major domain)"/>
    <property type="match status" value="1"/>
</dbReference>
<evidence type="ECO:0000256" key="6">
    <source>
        <dbReference type="RuleBase" id="RU000481"/>
    </source>
</evidence>
<dbReference type="GO" id="GO:0006520">
    <property type="term" value="P:amino acid metabolic process"/>
    <property type="evidence" value="ECO:0007669"/>
    <property type="project" value="InterPro"/>
</dbReference>
<evidence type="ECO:0000256" key="4">
    <source>
        <dbReference type="ARBA" id="ARBA00022679"/>
    </source>
</evidence>
<organism evidence="8 9">
    <name type="scientific">Sinanaerobacter chloroacetimidivorans</name>
    <dbReference type="NCBI Taxonomy" id="2818044"/>
    <lineage>
        <taxon>Bacteria</taxon>
        <taxon>Bacillati</taxon>
        <taxon>Bacillota</taxon>
        <taxon>Clostridia</taxon>
        <taxon>Peptostreptococcales</taxon>
        <taxon>Anaerovoracaceae</taxon>
        <taxon>Sinanaerobacter</taxon>
    </lineage>
</organism>
<name>A0A8J8B1M7_9FIRM</name>
<dbReference type="Pfam" id="PF00155">
    <property type="entry name" value="Aminotran_1_2"/>
    <property type="match status" value="1"/>
</dbReference>
<dbReference type="NCBIfam" id="NF005744">
    <property type="entry name" value="PRK07568.1"/>
    <property type="match status" value="1"/>
</dbReference>
<dbReference type="InterPro" id="IPR015421">
    <property type="entry name" value="PyrdxlP-dep_Trfase_major"/>
</dbReference>
<sequence>MRELSYRMLEMKASSVRKLTKYAEEAEAKGKKIYRLNIGQPDLHVPQEYYERIRAFDEPTVEYMPSNGIPELLEAVEKYYKGAGIDIDKKHIYITTGGTEAVMFTLLALTNPGDEFVLFEPYYSNYNTFFTITGATPVAVTTYAENGFHIDRESLEAKITDKTKAIFITNPGNPTGTVLTKEEVRMVADVAKKYDLYIISDEVYREMVFDGREITSFGFLEDIHDRLVLVDSVSKRFNACGARIGAVISKNQEIMDLISKLCQGRLAVSTLEQQGAVGLYSTGYRVIHQIRDEFEKRRNVVFENLKKIPGVFCEKPEGAFYMICKLPVEDAGEFLKWMLLEFDDNGETVMAAPGDGFYATEGLGRDEIRIAYVLETDKLARALQILAKGLEVYNNKIK</sequence>
<gene>
    <name evidence="8" type="ORF">KCX82_10995</name>
</gene>
<dbReference type="EMBL" id="JAGSND010000006">
    <property type="protein sequence ID" value="MBR0598404.1"/>
    <property type="molecule type" value="Genomic_DNA"/>
</dbReference>
<keyword evidence="9" id="KW-1185">Reference proteome</keyword>
<dbReference type="AlphaFoldDB" id="A0A8J8B1M7"/>
<dbReference type="InterPro" id="IPR004839">
    <property type="entry name" value="Aminotransferase_I/II_large"/>
</dbReference>
<keyword evidence="4 6" id="KW-0808">Transferase</keyword>
<comment type="caution">
    <text evidence="8">The sequence shown here is derived from an EMBL/GenBank/DDBJ whole genome shotgun (WGS) entry which is preliminary data.</text>
</comment>
<evidence type="ECO:0000256" key="2">
    <source>
        <dbReference type="ARBA" id="ARBA00007441"/>
    </source>
</evidence>
<reference evidence="8" key="1">
    <citation type="submission" date="2021-04" db="EMBL/GenBank/DDBJ databases">
        <title>Sinoanaerobacter chloroacetimidivorans sp. nov., an obligate anaerobic bacterium isolated from anaerobic sludge.</title>
        <authorList>
            <person name="Bao Y."/>
        </authorList>
    </citation>
    <scope>NUCLEOTIDE SEQUENCE</scope>
    <source>
        <strain evidence="8">BAD-6</strain>
    </source>
</reference>
<dbReference type="RefSeq" id="WP_227018529.1">
    <property type="nucleotide sequence ID" value="NZ_JAGSND010000006.1"/>
</dbReference>
<comment type="similarity">
    <text evidence="2 6">Belongs to the class-I pyridoxal-phosphate-dependent aminotransferase family.</text>
</comment>
<evidence type="ECO:0000313" key="8">
    <source>
        <dbReference type="EMBL" id="MBR0598404.1"/>
    </source>
</evidence>
<dbReference type="PANTHER" id="PTHR46383">
    <property type="entry name" value="ASPARTATE AMINOTRANSFERASE"/>
    <property type="match status" value="1"/>
</dbReference>
<protein>
    <recommendedName>
        <fullName evidence="6">Aminotransferase</fullName>
        <ecNumber evidence="6">2.6.1.-</ecNumber>
    </recommendedName>
</protein>
<evidence type="ECO:0000256" key="5">
    <source>
        <dbReference type="ARBA" id="ARBA00022898"/>
    </source>
</evidence>
<evidence type="ECO:0000259" key="7">
    <source>
        <dbReference type="Pfam" id="PF00155"/>
    </source>
</evidence>
<dbReference type="GO" id="GO:0030170">
    <property type="term" value="F:pyridoxal phosphate binding"/>
    <property type="evidence" value="ECO:0007669"/>
    <property type="project" value="InterPro"/>
</dbReference>
<dbReference type="Gene3D" id="3.90.1150.10">
    <property type="entry name" value="Aspartate Aminotransferase, domain 1"/>
    <property type="match status" value="1"/>
</dbReference>
<dbReference type="PRINTS" id="PR00753">
    <property type="entry name" value="ACCSYNTHASE"/>
</dbReference>
<dbReference type="CDD" id="cd00609">
    <property type="entry name" value="AAT_like"/>
    <property type="match status" value="1"/>
</dbReference>